<accession>A0A2W4WTG7</accession>
<reference evidence="2" key="1">
    <citation type="submission" date="2018-04" db="EMBL/GenBank/DDBJ databases">
        <authorList>
            <person name="Cornet L."/>
        </authorList>
    </citation>
    <scope>NUCLEOTIDE SEQUENCE [LARGE SCALE GENOMIC DNA]</scope>
</reference>
<gene>
    <name evidence="1" type="ORF">DCF15_18170</name>
</gene>
<name>A0A2W4WTG7_9CYAN</name>
<proteinExistence type="predicted"/>
<dbReference type="Proteomes" id="UP000249794">
    <property type="component" value="Unassembled WGS sequence"/>
</dbReference>
<sequence>MIRNGNPAVWLAEGRISKDLLGELIESLMFEEDYSESLKLKLAIAIMQ</sequence>
<organism evidence="1 2">
    <name type="scientific">Phormidesmis priestleyi</name>
    <dbReference type="NCBI Taxonomy" id="268141"/>
    <lineage>
        <taxon>Bacteria</taxon>
        <taxon>Bacillati</taxon>
        <taxon>Cyanobacteriota</taxon>
        <taxon>Cyanophyceae</taxon>
        <taxon>Leptolyngbyales</taxon>
        <taxon>Leptolyngbyaceae</taxon>
        <taxon>Phormidesmis</taxon>
    </lineage>
</organism>
<dbReference type="EMBL" id="QBMP01000245">
    <property type="protein sequence ID" value="PZO48236.1"/>
    <property type="molecule type" value="Genomic_DNA"/>
</dbReference>
<protein>
    <submittedName>
        <fullName evidence="1">Death-on-curing protein</fullName>
    </submittedName>
</protein>
<dbReference type="AlphaFoldDB" id="A0A2W4WTG7"/>
<evidence type="ECO:0000313" key="1">
    <source>
        <dbReference type="EMBL" id="PZO48236.1"/>
    </source>
</evidence>
<evidence type="ECO:0000313" key="2">
    <source>
        <dbReference type="Proteomes" id="UP000249794"/>
    </source>
</evidence>
<reference evidence="1 2" key="2">
    <citation type="submission" date="2018-06" db="EMBL/GenBank/DDBJ databases">
        <title>Metagenomic assembly of (sub)arctic Cyanobacteria and their associated microbiome from non-axenic cultures.</title>
        <authorList>
            <person name="Baurain D."/>
        </authorList>
    </citation>
    <scope>NUCLEOTIDE SEQUENCE [LARGE SCALE GENOMIC DNA]</scope>
    <source>
        <strain evidence="1">ULC027bin1</strain>
    </source>
</reference>
<comment type="caution">
    <text evidence="1">The sequence shown here is derived from an EMBL/GenBank/DDBJ whole genome shotgun (WGS) entry which is preliminary data.</text>
</comment>